<evidence type="ECO:0000259" key="16">
    <source>
        <dbReference type="PROSITE" id="PS50011"/>
    </source>
</evidence>
<evidence type="ECO:0000313" key="17">
    <source>
        <dbReference type="EnsemblMetazoa" id="BGLB017013-PB"/>
    </source>
</evidence>
<dbReference type="Pfam" id="PF08919">
    <property type="entry name" value="F_actin_bind"/>
    <property type="match status" value="1"/>
</dbReference>
<feature type="compositionally biased region" description="Polar residues" evidence="13">
    <location>
        <begin position="1059"/>
        <end position="1074"/>
    </location>
</feature>
<keyword evidence="6 9" id="KW-0727">SH2 domain</keyword>
<evidence type="ECO:0000256" key="11">
    <source>
        <dbReference type="PROSITE-ProRule" id="PRU10141"/>
    </source>
</evidence>
<dbReference type="Proteomes" id="UP000076420">
    <property type="component" value="Unassembled WGS sequence"/>
</dbReference>
<dbReference type="CDD" id="cd05052">
    <property type="entry name" value="PTKc_Abl"/>
    <property type="match status" value="1"/>
</dbReference>
<keyword evidence="7 12" id="KW-0829">Tyrosine-protein kinase</keyword>
<evidence type="ECO:0000256" key="7">
    <source>
        <dbReference type="ARBA" id="ARBA00023137"/>
    </source>
</evidence>
<protein>
    <recommendedName>
        <fullName evidence="12">Tyrosine-protein kinase</fullName>
        <ecNumber evidence="12">2.7.10.2</ecNumber>
    </recommendedName>
</protein>
<feature type="compositionally biased region" description="Low complexity" evidence="13">
    <location>
        <begin position="973"/>
        <end position="985"/>
    </location>
</feature>
<proteinExistence type="inferred from homology"/>
<dbReference type="SUPFAM" id="SSF50044">
    <property type="entry name" value="SH3-domain"/>
    <property type="match status" value="1"/>
</dbReference>
<dbReference type="FunFam" id="2.30.30.40:FF:000010">
    <property type="entry name" value="Tyrosine-protein kinase"/>
    <property type="match status" value="1"/>
</dbReference>
<dbReference type="PANTHER" id="PTHR24418">
    <property type="entry name" value="TYROSINE-PROTEIN KINASE"/>
    <property type="match status" value="1"/>
</dbReference>
<dbReference type="FunFam" id="3.30.200.20:FF:000037">
    <property type="entry name" value="Tyrosine-protein kinase"/>
    <property type="match status" value="1"/>
</dbReference>
<dbReference type="EC" id="2.7.10.2" evidence="12"/>
<dbReference type="PRINTS" id="PR00109">
    <property type="entry name" value="TYRKINASE"/>
</dbReference>
<keyword evidence="5 11" id="KW-0067">ATP-binding</keyword>
<keyword evidence="2 12" id="KW-0808">Transferase</keyword>
<feature type="region of interest" description="Disordered" evidence="13">
    <location>
        <begin position="678"/>
        <end position="729"/>
    </location>
</feature>
<evidence type="ECO:0000256" key="1">
    <source>
        <dbReference type="ARBA" id="ARBA00022443"/>
    </source>
</evidence>
<dbReference type="Gene3D" id="1.20.120.330">
    <property type="entry name" value="Nucleotidyltransferases domain 2"/>
    <property type="match status" value="1"/>
</dbReference>
<dbReference type="InterPro" id="IPR000980">
    <property type="entry name" value="SH2"/>
</dbReference>
<feature type="region of interest" description="Disordered" evidence="13">
    <location>
        <begin position="555"/>
        <end position="652"/>
    </location>
</feature>
<dbReference type="PROSITE" id="PS00109">
    <property type="entry name" value="PROTEIN_KINASE_TYR"/>
    <property type="match status" value="1"/>
</dbReference>
<dbReference type="SUPFAM" id="SSF55550">
    <property type="entry name" value="SH2 domain"/>
    <property type="match status" value="1"/>
</dbReference>
<dbReference type="InterPro" id="IPR017441">
    <property type="entry name" value="Protein_kinase_ATP_BS"/>
</dbReference>
<evidence type="ECO:0000256" key="9">
    <source>
        <dbReference type="PROSITE-ProRule" id="PRU00191"/>
    </source>
</evidence>
<feature type="compositionally biased region" description="Polar residues" evidence="13">
    <location>
        <begin position="1006"/>
        <end position="1019"/>
    </location>
</feature>
<dbReference type="Gene3D" id="2.30.30.40">
    <property type="entry name" value="SH3 Domains"/>
    <property type="match status" value="1"/>
</dbReference>
<dbReference type="GO" id="GO:0023052">
    <property type="term" value="P:signaling"/>
    <property type="evidence" value="ECO:0007669"/>
    <property type="project" value="UniProtKB-ARBA"/>
</dbReference>
<dbReference type="PROSITE" id="PS00107">
    <property type="entry name" value="PROTEIN_KINASE_ATP"/>
    <property type="match status" value="1"/>
</dbReference>
<evidence type="ECO:0000256" key="5">
    <source>
        <dbReference type="ARBA" id="ARBA00022840"/>
    </source>
</evidence>
<dbReference type="STRING" id="6526.A0A2C9KAN3"/>
<dbReference type="GO" id="GO:0007154">
    <property type="term" value="P:cell communication"/>
    <property type="evidence" value="ECO:0007669"/>
    <property type="project" value="UniProtKB-ARBA"/>
</dbReference>
<dbReference type="PRINTS" id="PR00401">
    <property type="entry name" value="SH2DOMAIN"/>
</dbReference>
<evidence type="ECO:0000256" key="13">
    <source>
        <dbReference type="SAM" id="MobiDB-lite"/>
    </source>
</evidence>
<feature type="region of interest" description="Disordered" evidence="13">
    <location>
        <begin position="862"/>
        <end position="1079"/>
    </location>
</feature>
<evidence type="ECO:0000313" key="18">
    <source>
        <dbReference type="Proteomes" id="UP000076420"/>
    </source>
</evidence>
<keyword evidence="4 12" id="KW-0418">Kinase</keyword>
<feature type="compositionally biased region" description="Polar residues" evidence="13">
    <location>
        <begin position="947"/>
        <end position="964"/>
    </location>
</feature>
<dbReference type="CDD" id="cd11850">
    <property type="entry name" value="SH3_Abl"/>
    <property type="match status" value="1"/>
</dbReference>
<dbReference type="InterPro" id="IPR035837">
    <property type="entry name" value="ABL_SH2"/>
</dbReference>
<dbReference type="VEuPathDB" id="VectorBase:BGLAX_043984"/>
<feature type="compositionally biased region" description="Polar residues" evidence="13">
    <location>
        <begin position="695"/>
        <end position="715"/>
    </location>
</feature>
<evidence type="ECO:0000256" key="3">
    <source>
        <dbReference type="ARBA" id="ARBA00022741"/>
    </source>
</evidence>
<evidence type="ECO:0000256" key="12">
    <source>
        <dbReference type="RuleBase" id="RU362096"/>
    </source>
</evidence>
<feature type="domain" description="Protein kinase" evidence="16">
    <location>
        <begin position="278"/>
        <end position="529"/>
    </location>
</feature>
<dbReference type="GO" id="GO:0004715">
    <property type="term" value="F:non-membrane spanning protein tyrosine kinase activity"/>
    <property type="evidence" value="ECO:0007669"/>
    <property type="project" value="UniProtKB-EC"/>
</dbReference>
<dbReference type="EnsemblMetazoa" id="BGLB017013-RB">
    <property type="protein sequence ID" value="BGLB017013-PB"/>
    <property type="gene ID" value="BGLB017013"/>
</dbReference>
<keyword evidence="1 10" id="KW-0728">SH3 domain</keyword>
<evidence type="ECO:0000256" key="6">
    <source>
        <dbReference type="ARBA" id="ARBA00022999"/>
    </source>
</evidence>
<dbReference type="FunFam" id="1.10.510.10:FF:000070">
    <property type="entry name" value="Tyrosine-protein kinase"/>
    <property type="match status" value="1"/>
</dbReference>
<feature type="compositionally biased region" description="Low complexity" evidence="13">
    <location>
        <begin position="994"/>
        <end position="1005"/>
    </location>
</feature>
<feature type="binding site" evidence="11">
    <location>
        <position position="317"/>
    </location>
    <ligand>
        <name>ATP</name>
        <dbReference type="ChEBI" id="CHEBI:30616"/>
    </ligand>
</feature>
<sequence>MGAQNAKEQKPSIGKSKNKTAKEPRVSQGNIFVDHSGKPQILYRREQSFLDDKSLLETHLNQEALLQHRPLPDAPQDNLGQRWMSKENLLNMAAEEDPTLFVALYDFQAGGDNQLSIAKGEIVTMIAYNNSGEWCEVKNRAGLGGWVPSNYIGPVNSVDKFSWYHGPISRNASEYLLSSGINGSFLVRESESSPGQRSISVRFEGRVYHYRISEDSDGKVFVTQEHRFNTLGELVHHHSIHADGLVTTLLYPAPKRQKPTVFGVSPEPDKWEIERTEIAMKHRLGGGQYGDVYEAIWKRYNKIVAVKTLKEDTMALKDFLEEASIMKEMKHPNLVQLLGVCTREPPFYIVTEFMAQGNLLDYLRQSNKEDIGPTVLMYMATQIASAMAYLEARSFIHRDLAARNCLVSEANLVKVADFGLARLMKDDTYTAHAGAKFPIKWTAPEGLAYNRFSTKSDVWAFGVLLWELATFGMSPYPGVDLTEVYHLLEKGYRMERPPGTPPEIHTLMLKCWQWEPKDRPTFKEIHFLLENMFEKSSINEGENFSTSSFGGWTEVEKELEKTERKAPNLPSKKGRSQESDLMNDGRISAGPTPPVGRRLMPPLEEQDVTLTKVNEARKSTKRKPGKAAPTPPRRTTSVKEGGSDGVGAGGDLDSELKTRIRLQKVKLESASLAEVNESDFDNGNVDSFPRGVNYPHSTSAPSMIKAQGQSGSPTFSREDKASKTSVDNLKAAQIDRSKYLISEANARTFDKHAPERSSTRSLGSRALDRGDYNQDSGHGSPSQYPKKALLPPQRSALLPRKKHSDHKGQPELLSHAMSVDESELEGPPRVGKLDMTNVAKAINRYGTIPKGVRIGAYLESMEREQEAQGRDLPSLEDQDSGTDSASVTSCPPLVGDHNMLDMGNHVKKGEGISEDSDPGIKLEPNLRPSAFVKSQSQHGIVDGSTGSGPLTSANSSNIKSQYTGLLQRHKSDLSSSSKPSTPSDLFTPSDQMVTSTSSSYHPTTSVQRSDTDPISSLADQSPLQPAPPHSAPHSTSHFPDLSSLGRPKPSPRFSRQFVEEQQQQLRAPMSTTPQNNINPEANIINESYRPPWMTGLKQRVEEIAAGQMNGAPSNVSSFKMYAKPSVNLNSELKQPIKETNLDLVTSEASSVDPVSTGKEAVAYRTTGKLLPVTPGGSQLLGTSMSGSFYSDPNQSVSSPEEMGNGQLEPLEPVNIDSIKAASDRLKSCIERLAEAGNKSSTNFMLLSEEVIAFCGICSRYIDALPPHTKFHARELLSRMQGHSQTLKTYSSSTPSGGGKLLEDIQIANKEILTVIQR</sequence>
<dbReference type="SMART" id="SM00219">
    <property type="entry name" value="TyrKc"/>
    <property type="match status" value="1"/>
</dbReference>
<dbReference type="Gene3D" id="1.10.510.10">
    <property type="entry name" value="Transferase(Phosphotransferase) domain 1"/>
    <property type="match status" value="1"/>
</dbReference>
<feature type="region of interest" description="Disordered" evidence="13">
    <location>
        <begin position="1188"/>
        <end position="1209"/>
    </location>
</feature>
<dbReference type="InterPro" id="IPR008266">
    <property type="entry name" value="Tyr_kinase_AS"/>
</dbReference>
<reference evidence="17" key="1">
    <citation type="submission" date="2020-05" db="UniProtKB">
        <authorList>
            <consortium name="EnsemblMetazoa"/>
        </authorList>
    </citation>
    <scope>IDENTIFICATION</scope>
    <source>
        <strain evidence="17">BB02</strain>
    </source>
</reference>
<gene>
    <name evidence="17" type="primary">106060271</name>
</gene>
<dbReference type="Pfam" id="PF00017">
    <property type="entry name" value="SH2"/>
    <property type="match status" value="1"/>
</dbReference>
<dbReference type="SMART" id="SM00326">
    <property type="entry name" value="SH3"/>
    <property type="match status" value="1"/>
</dbReference>
<feature type="compositionally biased region" description="Polar residues" evidence="13">
    <location>
        <begin position="1188"/>
        <end position="1198"/>
    </location>
</feature>
<dbReference type="Pfam" id="PF07714">
    <property type="entry name" value="PK_Tyr_Ser-Thr"/>
    <property type="match status" value="1"/>
</dbReference>
<name>A0A2C9KAN3_BIOGL</name>
<dbReference type="InterPro" id="IPR001452">
    <property type="entry name" value="SH3_domain"/>
</dbReference>
<evidence type="ECO:0000256" key="4">
    <source>
        <dbReference type="ARBA" id="ARBA00022777"/>
    </source>
</evidence>
<comment type="similarity">
    <text evidence="12">Belongs to the protein kinase superfamily. Tyr protein kinase family.</text>
</comment>
<dbReference type="Pfam" id="PF00018">
    <property type="entry name" value="SH3_1"/>
    <property type="match status" value="1"/>
</dbReference>
<feature type="compositionally biased region" description="Polar residues" evidence="13">
    <location>
        <begin position="773"/>
        <end position="783"/>
    </location>
</feature>
<dbReference type="Gene3D" id="3.30.505.10">
    <property type="entry name" value="SH2 domain"/>
    <property type="match status" value="1"/>
</dbReference>
<feature type="compositionally biased region" description="Basic and acidic residues" evidence="13">
    <location>
        <begin position="555"/>
        <end position="566"/>
    </location>
</feature>
<organism evidence="17 18">
    <name type="scientific">Biomphalaria glabrata</name>
    <name type="common">Bloodfluke planorb</name>
    <name type="synonym">Freshwater snail</name>
    <dbReference type="NCBI Taxonomy" id="6526"/>
    <lineage>
        <taxon>Eukaryota</taxon>
        <taxon>Metazoa</taxon>
        <taxon>Spiralia</taxon>
        <taxon>Lophotrochozoa</taxon>
        <taxon>Mollusca</taxon>
        <taxon>Gastropoda</taxon>
        <taxon>Heterobranchia</taxon>
        <taxon>Euthyneura</taxon>
        <taxon>Panpulmonata</taxon>
        <taxon>Hygrophila</taxon>
        <taxon>Lymnaeoidea</taxon>
        <taxon>Planorbidae</taxon>
        <taxon>Biomphalaria</taxon>
    </lineage>
</organism>
<dbReference type="KEGG" id="bgt:106060271"/>
<dbReference type="InterPro" id="IPR020635">
    <property type="entry name" value="Tyr_kinase_cat_dom"/>
</dbReference>
<evidence type="ECO:0000259" key="14">
    <source>
        <dbReference type="PROSITE" id="PS50001"/>
    </source>
</evidence>
<dbReference type="CDD" id="cd09935">
    <property type="entry name" value="SH2_ABL"/>
    <property type="match status" value="1"/>
</dbReference>
<dbReference type="PROSITE" id="PS50002">
    <property type="entry name" value="SH3"/>
    <property type="match status" value="1"/>
</dbReference>
<dbReference type="InterPro" id="IPR015015">
    <property type="entry name" value="F-actin-binding"/>
</dbReference>
<dbReference type="InterPro" id="IPR011009">
    <property type="entry name" value="Kinase-like_dom_sf"/>
</dbReference>
<dbReference type="InterPro" id="IPR050198">
    <property type="entry name" value="Non-receptor_tyrosine_kinases"/>
</dbReference>
<evidence type="ECO:0000256" key="8">
    <source>
        <dbReference type="ARBA" id="ARBA00051245"/>
    </source>
</evidence>
<dbReference type="GO" id="GO:0005524">
    <property type="term" value="F:ATP binding"/>
    <property type="evidence" value="ECO:0007669"/>
    <property type="project" value="UniProtKB-UniRule"/>
</dbReference>
<comment type="catalytic activity">
    <reaction evidence="8 12">
        <text>L-tyrosyl-[protein] + ATP = O-phospho-L-tyrosyl-[protein] + ADP + H(+)</text>
        <dbReference type="Rhea" id="RHEA:10596"/>
        <dbReference type="Rhea" id="RHEA-COMP:10136"/>
        <dbReference type="Rhea" id="RHEA-COMP:20101"/>
        <dbReference type="ChEBI" id="CHEBI:15378"/>
        <dbReference type="ChEBI" id="CHEBI:30616"/>
        <dbReference type="ChEBI" id="CHEBI:46858"/>
        <dbReference type="ChEBI" id="CHEBI:61978"/>
        <dbReference type="ChEBI" id="CHEBI:456216"/>
        <dbReference type="EC" id="2.7.10.2"/>
    </reaction>
</comment>
<evidence type="ECO:0000256" key="10">
    <source>
        <dbReference type="PROSITE-ProRule" id="PRU00192"/>
    </source>
</evidence>
<dbReference type="Gene3D" id="3.30.200.20">
    <property type="entry name" value="Phosphorylase Kinase, domain 1"/>
    <property type="match status" value="1"/>
</dbReference>
<dbReference type="RefSeq" id="XP_013073538.2">
    <property type="nucleotide sequence ID" value="XM_013218084.2"/>
</dbReference>
<evidence type="ECO:0000256" key="2">
    <source>
        <dbReference type="ARBA" id="ARBA00022679"/>
    </source>
</evidence>
<feature type="region of interest" description="Disordered" evidence="13">
    <location>
        <begin position="750"/>
        <end position="792"/>
    </location>
</feature>
<dbReference type="InterPro" id="IPR001245">
    <property type="entry name" value="Ser-Thr/Tyr_kinase_cat_dom"/>
</dbReference>
<dbReference type="InterPro" id="IPR000719">
    <property type="entry name" value="Prot_kinase_dom"/>
</dbReference>
<dbReference type="PROSITE" id="PS50011">
    <property type="entry name" value="PROTEIN_KINASE_DOM"/>
    <property type="match status" value="1"/>
</dbReference>
<dbReference type="OrthoDB" id="98077at2759"/>
<dbReference type="SUPFAM" id="SSF56112">
    <property type="entry name" value="Protein kinase-like (PK-like)"/>
    <property type="match status" value="1"/>
</dbReference>
<feature type="domain" description="SH3" evidence="15">
    <location>
        <begin position="96"/>
        <end position="157"/>
    </location>
</feature>
<keyword evidence="3 11" id="KW-0547">Nucleotide-binding</keyword>
<dbReference type="FunFam" id="3.30.505.10:FF:000004">
    <property type="entry name" value="Tyrosine-protein kinase"/>
    <property type="match status" value="1"/>
</dbReference>
<dbReference type="PROSITE" id="PS50001">
    <property type="entry name" value="SH2"/>
    <property type="match status" value="1"/>
</dbReference>
<feature type="domain" description="SH2" evidence="14">
    <location>
        <begin position="163"/>
        <end position="253"/>
    </location>
</feature>
<accession>A0A2C9KAN3</accession>
<dbReference type="InterPro" id="IPR036028">
    <property type="entry name" value="SH3-like_dom_sf"/>
</dbReference>
<dbReference type="VEuPathDB" id="VectorBase:BGLB017013"/>
<dbReference type="SMART" id="SM00252">
    <property type="entry name" value="SH2"/>
    <property type="match status" value="1"/>
</dbReference>
<dbReference type="InterPro" id="IPR036860">
    <property type="entry name" value="SH2_dom_sf"/>
</dbReference>
<evidence type="ECO:0000259" key="15">
    <source>
        <dbReference type="PROSITE" id="PS50002"/>
    </source>
</evidence>
<feature type="region of interest" description="Disordered" evidence="13">
    <location>
        <begin position="1"/>
        <end position="31"/>
    </location>
</feature>